<sequence length="106" mass="12414">MTLTDFSQQHDRQLETNTDNSKQIQITNNQMTDNFTSLTNKYRHYTYKLSIRQTILFSKTHQKIKKKSRKVDLHKSFKASWSALSSLSRHVKLSNVTQLSPLSDLL</sequence>
<comment type="caution">
    <text evidence="2">The sequence shown here is derived from an EMBL/GenBank/DDBJ whole genome shotgun (WGS) entry which is preliminary data.</text>
</comment>
<name>A0A9P0ZQ45_CUSEU</name>
<dbReference type="AlphaFoldDB" id="A0A9P0ZQ45"/>
<protein>
    <submittedName>
        <fullName evidence="2">Uncharacterized protein</fullName>
    </submittedName>
</protein>
<accession>A0A9P0ZQ45</accession>
<evidence type="ECO:0000313" key="3">
    <source>
        <dbReference type="Proteomes" id="UP001152484"/>
    </source>
</evidence>
<reference evidence="2" key="1">
    <citation type="submission" date="2022-07" db="EMBL/GenBank/DDBJ databases">
        <authorList>
            <person name="Macas J."/>
            <person name="Novak P."/>
            <person name="Neumann P."/>
        </authorList>
    </citation>
    <scope>NUCLEOTIDE SEQUENCE</scope>
</reference>
<gene>
    <name evidence="2" type="ORF">CEURO_LOCUS17976</name>
</gene>
<dbReference type="EMBL" id="CAMAPE010000051">
    <property type="protein sequence ID" value="CAH9108094.1"/>
    <property type="molecule type" value="Genomic_DNA"/>
</dbReference>
<keyword evidence="3" id="KW-1185">Reference proteome</keyword>
<feature type="region of interest" description="Disordered" evidence="1">
    <location>
        <begin position="1"/>
        <end position="21"/>
    </location>
</feature>
<dbReference type="Proteomes" id="UP001152484">
    <property type="component" value="Unassembled WGS sequence"/>
</dbReference>
<proteinExistence type="predicted"/>
<evidence type="ECO:0000256" key="1">
    <source>
        <dbReference type="SAM" id="MobiDB-lite"/>
    </source>
</evidence>
<evidence type="ECO:0000313" key="2">
    <source>
        <dbReference type="EMBL" id="CAH9108094.1"/>
    </source>
</evidence>
<organism evidence="2 3">
    <name type="scientific">Cuscuta europaea</name>
    <name type="common">European dodder</name>
    <dbReference type="NCBI Taxonomy" id="41803"/>
    <lineage>
        <taxon>Eukaryota</taxon>
        <taxon>Viridiplantae</taxon>
        <taxon>Streptophyta</taxon>
        <taxon>Embryophyta</taxon>
        <taxon>Tracheophyta</taxon>
        <taxon>Spermatophyta</taxon>
        <taxon>Magnoliopsida</taxon>
        <taxon>eudicotyledons</taxon>
        <taxon>Gunneridae</taxon>
        <taxon>Pentapetalae</taxon>
        <taxon>asterids</taxon>
        <taxon>lamiids</taxon>
        <taxon>Solanales</taxon>
        <taxon>Convolvulaceae</taxon>
        <taxon>Cuscuteae</taxon>
        <taxon>Cuscuta</taxon>
        <taxon>Cuscuta subgen. Cuscuta</taxon>
    </lineage>
</organism>
<dbReference type="OrthoDB" id="10568039at2759"/>